<accession>A0A811KDD2</accession>
<dbReference type="AlphaFoldDB" id="A0A811KDD2"/>
<dbReference type="EMBL" id="CAJFDH010000002">
    <property type="protein sequence ID" value="CAD5212888.1"/>
    <property type="molecule type" value="Genomic_DNA"/>
</dbReference>
<dbReference type="OrthoDB" id="5844513at2759"/>
<evidence type="ECO:0000313" key="3">
    <source>
        <dbReference type="Proteomes" id="UP000614601"/>
    </source>
</evidence>
<dbReference type="EMBL" id="CAJFCW020000002">
    <property type="protein sequence ID" value="CAG9098043.1"/>
    <property type="molecule type" value="Genomic_DNA"/>
</dbReference>
<proteinExistence type="predicted"/>
<name>A0A811KDD2_9BILA</name>
<feature type="domain" description="Band 7" evidence="1">
    <location>
        <begin position="286"/>
        <end position="375"/>
    </location>
</feature>
<protein>
    <recommendedName>
        <fullName evidence="1">Band 7 domain-containing protein</fullName>
    </recommendedName>
</protein>
<gene>
    <name evidence="2" type="ORF">BOKJ2_LOCUS4689</name>
</gene>
<dbReference type="InterPro" id="IPR016194">
    <property type="entry name" value="SPOC-like_C_dom_sf"/>
</dbReference>
<organism evidence="2 3">
    <name type="scientific">Bursaphelenchus okinawaensis</name>
    <dbReference type="NCBI Taxonomy" id="465554"/>
    <lineage>
        <taxon>Eukaryota</taxon>
        <taxon>Metazoa</taxon>
        <taxon>Ecdysozoa</taxon>
        <taxon>Nematoda</taxon>
        <taxon>Chromadorea</taxon>
        <taxon>Rhabditida</taxon>
        <taxon>Tylenchina</taxon>
        <taxon>Tylenchomorpha</taxon>
        <taxon>Aphelenchoidea</taxon>
        <taxon>Aphelenchoididae</taxon>
        <taxon>Bursaphelenchus</taxon>
    </lineage>
</organism>
<evidence type="ECO:0000313" key="2">
    <source>
        <dbReference type="EMBL" id="CAD5212888.1"/>
    </source>
</evidence>
<comment type="caution">
    <text evidence="2">The sequence shown here is derived from an EMBL/GenBank/DDBJ whole genome shotgun (WGS) entry which is preliminary data.</text>
</comment>
<dbReference type="Pfam" id="PF01145">
    <property type="entry name" value="Band_7"/>
    <property type="match status" value="1"/>
</dbReference>
<dbReference type="Gene3D" id="2.40.290.10">
    <property type="match status" value="1"/>
</dbReference>
<dbReference type="InterPro" id="IPR001107">
    <property type="entry name" value="Band_7"/>
</dbReference>
<dbReference type="Proteomes" id="UP000614601">
    <property type="component" value="Unassembled WGS sequence"/>
</dbReference>
<reference evidence="2" key="1">
    <citation type="submission" date="2020-09" db="EMBL/GenBank/DDBJ databases">
        <authorList>
            <person name="Kikuchi T."/>
        </authorList>
    </citation>
    <scope>NUCLEOTIDE SEQUENCE</scope>
    <source>
        <strain evidence="2">SH1</strain>
    </source>
</reference>
<dbReference type="Proteomes" id="UP000783686">
    <property type="component" value="Unassembled WGS sequence"/>
</dbReference>
<dbReference type="SUPFAM" id="SSF100939">
    <property type="entry name" value="SPOC domain-like"/>
    <property type="match status" value="1"/>
</dbReference>
<evidence type="ECO:0000259" key="1">
    <source>
        <dbReference type="Pfam" id="PF01145"/>
    </source>
</evidence>
<sequence length="429" mass="47054">MKEVRYFLSYPEAEASQKILMELANDVVAKNLVILCRYAYSATAHPKVAWLIPKISKTGVPQQDAMDGFVDNMMPKSTDSELKTLPEKCELKNKALDPDMPLPGTVDLKNSIRNLEGSEVETEDVVDNIMNLPGVPAAAASSASADKVAAGDESVDKTASADMSGAVGATASADASSASGAPVSAGQNYPSPMPSVCWNNYGCIVLGGNANITIENNYQYPNPYQPTLTDHSNSSSQFTTSSINLHEDVESTVTLKQLSLLTRVTYVIVKITSILLSPLLWPLLLKVIKPNHKGVLYSKNNITLLQPGVHFVLPFVESLVVLNVRHQIDNVQVYTSDLYQLSLSFKYDQQIVNFQRYPFKDAEDHIISLIRACISEETCQNTIKNLVIIEKKVNKMIKQADSVSGVRVSNFVVIRIDVIELLNLNVNDF</sequence>
<keyword evidence="3" id="KW-1185">Reference proteome</keyword>